<comment type="similarity">
    <text evidence="10 11">Belongs to the TonB-dependent receptor family.</text>
</comment>
<dbReference type="InterPro" id="IPR012910">
    <property type="entry name" value="Plug_dom"/>
</dbReference>
<keyword evidence="4" id="KW-0406">Ion transport</keyword>
<dbReference type="GO" id="GO:0006826">
    <property type="term" value="P:iron ion transport"/>
    <property type="evidence" value="ECO:0007669"/>
    <property type="project" value="UniProtKB-KW"/>
</dbReference>
<evidence type="ECO:0000256" key="5">
    <source>
        <dbReference type="ARBA" id="ARBA00022692"/>
    </source>
</evidence>
<gene>
    <name evidence="15" type="ORF">P0Y53_18155</name>
</gene>
<dbReference type="Pfam" id="PF00593">
    <property type="entry name" value="TonB_dep_Rec_b-barrel"/>
    <property type="match status" value="1"/>
</dbReference>
<dbReference type="InterPro" id="IPR000531">
    <property type="entry name" value="Beta-barrel_TonB"/>
</dbReference>
<evidence type="ECO:0000259" key="12">
    <source>
        <dbReference type="Pfam" id="PF00593"/>
    </source>
</evidence>
<feature type="domain" description="TonB-dependent receptor-like beta-barrel" evidence="12">
    <location>
        <begin position="485"/>
        <end position="1065"/>
    </location>
</feature>
<evidence type="ECO:0000256" key="7">
    <source>
        <dbReference type="ARBA" id="ARBA00023077"/>
    </source>
</evidence>
<dbReference type="NCBIfam" id="TIGR04057">
    <property type="entry name" value="SusC_RagA_signa"/>
    <property type="match status" value="1"/>
</dbReference>
<keyword evidence="4" id="KW-0410">Iron transport</keyword>
<dbReference type="SUPFAM" id="SSF56935">
    <property type="entry name" value="Porins"/>
    <property type="match status" value="1"/>
</dbReference>
<evidence type="ECO:0000256" key="4">
    <source>
        <dbReference type="ARBA" id="ARBA00022496"/>
    </source>
</evidence>
<dbReference type="GO" id="GO:0009279">
    <property type="term" value="C:cell outer membrane"/>
    <property type="evidence" value="ECO:0007669"/>
    <property type="project" value="UniProtKB-SubCell"/>
</dbReference>
<reference evidence="15" key="1">
    <citation type="submission" date="2023-03" db="EMBL/GenBank/DDBJ databases">
        <title>Andean soil-derived lignocellulolytic bacterial consortium as a source of novel taxa and putative plastic-active enzymes.</title>
        <authorList>
            <person name="Diaz-Garcia L."/>
            <person name="Chuvochina M."/>
            <person name="Feuerriegel G."/>
            <person name="Bunk B."/>
            <person name="Sproer C."/>
            <person name="Streit W.R."/>
            <person name="Rodriguez L.M."/>
            <person name="Overmann J."/>
            <person name="Jimenez D.J."/>
        </authorList>
    </citation>
    <scope>NUCLEOTIDE SEQUENCE</scope>
    <source>
        <strain evidence="15">MAG 7</strain>
    </source>
</reference>
<dbReference type="InterPro" id="IPR023997">
    <property type="entry name" value="TonB-dep_OMP_SusC/RagA_CS"/>
</dbReference>
<evidence type="ECO:0000259" key="14">
    <source>
        <dbReference type="Pfam" id="PF07715"/>
    </source>
</evidence>
<dbReference type="Gene3D" id="2.60.40.1120">
    <property type="entry name" value="Carboxypeptidase-like, regulatory domain"/>
    <property type="match status" value="1"/>
</dbReference>
<dbReference type="Gene3D" id="2.40.170.20">
    <property type="entry name" value="TonB-dependent receptor, beta-barrel domain"/>
    <property type="match status" value="1"/>
</dbReference>
<comment type="subcellular location">
    <subcellularLocation>
        <location evidence="1 10">Cell outer membrane</location>
        <topology evidence="1 10">Multi-pass membrane protein</topology>
    </subcellularLocation>
</comment>
<evidence type="ECO:0000313" key="15">
    <source>
        <dbReference type="EMBL" id="WEK34414.1"/>
    </source>
</evidence>
<dbReference type="Gene3D" id="2.170.130.10">
    <property type="entry name" value="TonB-dependent receptor, plug domain"/>
    <property type="match status" value="1"/>
</dbReference>
<evidence type="ECO:0000256" key="10">
    <source>
        <dbReference type="PROSITE-ProRule" id="PRU01360"/>
    </source>
</evidence>
<proteinExistence type="inferred from homology"/>
<keyword evidence="7 11" id="KW-0798">TonB box</keyword>
<keyword evidence="9 10" id="KW-0998">Cell outer membrane</keyword>
<dbReference type="PROSITE" id="PS52016">
    <property type="entry name" value="TONB_DEPENDENT_REC_3"/>
    <property type="match status" value="1"/>
</dbReference>
<protein>
    <submittedName>
        <fullName evidence="15">SusC/RagA family TonB-linked outer membrane protein</fullName>
    </submittedName>
</protein>
<evidence type="ECO:0000256" key="6">
    <source>
        <dbReference type="ARBA" id="ARBA00023004"/>
    </source>
</evidence>
<dbReference type="InterPro" id="IPR036942">
    <property type="entry name" value="Beta-barrel_TonB_sf"/>
</dbReference>
<evidence type="ECO:0000256" key="3">
    <source>
        <dbReference type="ARBA" id="ARBA00022452"/>
    </source>
</evidence>
<feature type="domain" description="Secretin/TonB short N-terminal" evidence="13">
    <location>
        <begin position="78"/>
        <end position="129"/>
    </location>
</feature>
<dbReference type="InterPro" id="IPR011662">
    <property type="entry name" value="Secretin/TonB_short_N"/>
</dbReference>
<dbReference type="InterPro" id="IPR023996">
    <property type="entry name" value="TonB-dep_OMP_SusC/RagA"/>
</dbReference>
<dbReference type="NCBIfam" id="TIGR04056">
    <property type="entry name" value="OMP_RagA_SusC"/>
    <property type="match status" value="1"/>
</dbReference>
<evidence type="ECO:0000256" key="8">
    <source>
        <dbReference type="ARBA" id="ARBA00023136"/>
    </source>
</evidence>
<evidence type="ECO:0000259" key="13">
    <source>
        <dbReference type="Pfam" id="PF07660"/>
    </source>
</evidence>
<keyword evidence="5 10" id="KW-0812">Transmembrane</keyword>
<dbReference type="EMBL" id="CP119311">
    <property type="protein sequence ID" value="WEK34414.1"/>
    <property type="molecule type" value="Genomic_DNA"/>
</dbReference>
<evidence type="ECO:0000256" key="11">
    <source>
        <dbReference type="RuleBase" id="RU003357"/>
    </source>
</evidence>
<dbReference type="AlphaFoldDB" id="A0AAJ6BG50"/>
<feature type="domain" description="TonB-dependent receptor plug" evidence="14">
    <location>
        <begin position="238"/>
        <end position="342"/>
    </location>
</feature>
<keyword evidence="8 10" id="KW-0472">Membrane</keyword>
<dbReference type="Proteomes" id="UP001220610">
    <property type="component" value="Chromosome"/>
</dbReference>
<name>A0AAJ6BG50_9BACT</name>
<accession>A0AAJ6BG50</accession>
<dbReference type="SUPFAM" id="SSF49464">
    <property type="entry name" value="Carboxypeptidase regulatory domain-like"/>
    <property type="match status" value="1"/>
</dbReference>
<dbReference type="Pfam" id="PF13715">
    <property type="entry name" value="CarbopepD_reg_2"/>
    <property type="match status" value="1"/>
</dbReference>
<dbReference type="Pfam" id="PF07715">
    <property type="entry name" value="Plug"/>
    <property type="match status" value="1"/>
</dbReference>
<keyword evidence="3 10" id="KW-1134">Transmembrane beta strand</keyword>
<dbReference type="Pfam" id="PF07660">
    <property type="entry name" value="STN"/>
    <property type="match status" value="1"/>
</dbReference>
<organism evidence="15 16">
    <name type="scientific">Candidatus Pseudobacter hemicellulosilyticus</name>
    <dbReference type="NCBI Taxonomy" id="3121375"/>
    <lineage>
        <taxon>Bacteria</taxon>
        <taxon>Pseudomonadati</taxon>
        <taxon>Bacteroidota</taxon>
        <taxon>Chitinophagia</taxon>
        <taxon>Chitinophagales</taxon>
        <taxon>Chitinophagaceae</taxon>
        <taxon>Pseudobacter</taxon>
    </lineage>
</organism>
<evidence type="ECO:0000256" key="2">
    <source>
        <dbReference type="ARBA" id="ARBA00022448"/>
    </source>
</evidence>
<evidence type="ECO:0000256" key="9">
    <source>
        <dbReference type="ARBA" id="ARBA00023237"/>
    </source>
</evidence>
<evidence type="ECO:0000313" key="16">
    <source>
        <dbReference type="Proteomes" id="UP001220610"/>
    </source>
</evidence>
<dbReference type="InterPro" id="IPR039426">
    <property type="entry name" value="TonB-dep_rcpt-like"/>
</dbReference>
<dbReference type="InterPro" id="IPR037066">
    <property type="entry name" value="Plug_dom_sf"/>
</dbReference>
<keyword evidence="2 10" id="KW-0813">Transport</keyword>
<dbReference type="InterPro" id="IPR008969">
    <property type="entry name" value="CarboxyPept-like_regulatory"/>
</dbReference>
<sequence>MPMIACSRSTAPPCPSMPGQQPAFVYRPLTARFFLSCLFLLVCASSLFARPTDTGVNINERNAPLERIFELIKSQTGYNFVYTEGFFKKARKVSIKVKDATLKDVLEICLRDQSFTYTILEADRLVVIREKEPVPVPMPLTVLLPKDIKGTVSNEKGEPIAGATINVKGSQQSAVTNEQGVFTLNGIADNAVLVVSNIGYDTKEIPVAGKTEVSIQLTIKIGALDDIVVIGYGTQRRAEVSTAISSVKAKDFVKGAVGDAAQLIRGKVAGLAVITPDGNPTATAQIKLRGVNSIANSASALILIDGVPGSFTSVAPEDIESIDVLKDGAAAAIYGTRGTGGVILITTRKVNGETPPTIDVNTYVTTQSITRKLDFMSADQYRELVAQGKPGAYDFGSNTNWLDEITRTPVSQVYNMSLRAGNRSTNYIVSMEYRKLQGIIDKSNNTVFFPRLEVNHAMFNNKLKLNMNVQGYAQSFNAISDGGSYRGDIYRNGITYNPTDPVRQPNGSWTQHTDKTDYVNPLSLLEETKGKNLNNSLRTIGSATFRPVTGLTLKLLGSRDLYNSVRGYYETKQHISTIRDGRNGFASRGTTRTTDDLMELTGEYARTLGDHQLTGLVGYSWRKYYSENYWMQNWDFPTDFYSYNNMGSGKALSRGQAPESSVAEESKLIGAFARINYNFRNRYLLMASIRREGSTRFGTDHKVGNFPAVSAGWDIAGENFMQKLAAVSMLKLRVGYGVTGTEPERMYRSLNLINFNSFAYHNGEWIQVVSQASNPNPDLRWEKKEEVNLGLDFGFLNNRITGSVDVYKRTIRDMIFYDYPVPVVPYLFNTITANAATMWNRGIEVVVNATAIESGKFSWNTSVNYAFNENKVTSFTNNRFQTLNRPMDVGSTGEPIQSTTHRLELNAPVGNFFGYRAVDIDDNGHWLIMGKDGKPKPIAQQQPDDKQVLGNGLPTQYLNFNNTFTYGNFDLNITMRGAFNFEILNMARMFYGVPSALNRGNVLTSAYDDIYGKRPLADNQEQQYVSYFIEKGDYWKIDNVTLGYNVPVSAAFVKRVRVYAAASNLATFTGYSGIDPEVSVGGTAPGVDDRNRYPAVRSFTFGAYLTF</sequence>
<keyword evidence="6" id="KW-0408">Iron</keyword>
<evidence type="ECO:0000256" key="1">
    <source>
        <dbReference type="ARBA" id="ARBA00004571"/>
    </source>
</evidence>